<keyword evidence="2" id="KW-1185">Reference proteome</keyword>
<dbReference type="STRING" id="1579316.RC74_04075"/>
<dbReference type="SMART" id="SM00855">
    <property type="entry name" value="PGAM"/>
    <property type="match status" value="1"/>
</dbReference>
<organism evidence="1 2">
    <name type="scientific">Falsihalocynthiibacter arcticus</name>
    <dbReference type="NCBI Taxonomy" id="1579316"/>
    <lineage>
        <taxon>Bacteria</taxon>
        <taxon>Pseudomonadati</taxon>
        <taxon>Pseudomonadota</taxon>
        <taxon>Alphaproteobacteria</taxon>
        <taxon>Rhodobacterales</taxon>
        <taxon>Roseobacteraceae</taxon>
        <taxon>Falsihalocynthiibacter</taxon>
    </lineage>
</organism>
<dbReference type="SUPFAM" id="SSF53254">
    <property type="entry name" value="Phosphoglycerate mutase-like"/>
    <property type="match status" value="1"/>
</dbReference>
<name>A0A126UY28_9RHOB</name>
<protein>
    <recommendedName>
        <fullName evidence="3">Phosphoglycerate mutase</fullName>
    </recommendedName>
</protein>
<dbReference type="KEGG" id="hat:RC74_04075"/>
<gene>
    <name evidence="1" type="ORF">RC74_04075</name>
</gene>
<dbReference type="CDD" id="cd07067">
    <property type="entry name" value="HP_PGM_like"/>
    <property type="match status" value="1"/>
</dbReference>
<dbReference type="InterPro" id="IPR029033">
    <property type="entry name" value="His_PPase_superfam"/>
</dbReference>
<proteinExistence type="predicted"/>
<dbReference type="OrthoDB" id="9810154at2"/>
<dbReference type="Pfam" id="PF00300">
    <property type="entry name" value="His_Phos_1"/>
    <property type="match status" value="1"/>
</dbReference>
<dbReference type="Gene3D" id="3.40.50.1240">
    <property type="entry name" value="Phosphoglycerate mutase-like"/>
    <property type="match status" value="1"/>
</dbReference>
<evidence type="ECO:0008006" key="3">
    <source>
        <dbReference type="Google" id="ProtNLM"/>
    </source>
</evidence>
<reference evidence="1 2" key="1">
    <citation type="submission" date="2016-02" db="EMBL/GenBank/DDBJ databases">
        <title>Complete genome sequence of Halocynthiibacter arcticus PAMC 20958t from arctic marine sediment.</title>
        <authorList>
            <person name="Lee Y.M."/>
            <person name="Baek K."/>
            <person name="Lee H.K."/>
            <person name="Shin S.C."/>
        </authorList>
    </citation>
    <scope>NUCLEOTIDE SEQUENCE [LARGE SCALE GENOMIC DNA]</scope>
    <source>
        <strain evidence="1">PAMC 20958</strain>
    </source>
</reference>
<dbReference type="EMBL" id="CP014327">
    <property type="protein sequence ID" value="AML50556.1"/>
    <property type="molecule type" value="Genomic_DNA"/>
</dbReference>
<dbReference type="PANTHER" id="PTHR47623:SF1">
    <property type="entry name" value="OS09G0287300 PROTEIN"/>
    <property type="match status" value="1"/>
</dbReference>
<dbReference type="Proteomes" id="UP000070371">
    <property type="component" value="Chromosome"/>
</dbReference>
<dbReference type="RefSeq" id="WP_039004047.1">
    <property type="nucleotide sequence ID" value="NZ_CP014327.1"/>
</dbReference>
<evidence type="ECO:0000313" key="2">
    <source>
        <dbReference type="Proteomes" id="UP000070371"/>
    </source>
</evidence>
<accession>A0A126UY28</accession>
<sequence length="162" mass="17822">MKLILMRHMKSDWDGMTSDHARPLNPRGRASASKIGFWLENKGFLPDLALVSDSQRTRETFDGLAPYLSRNLVPVFTRALYLAEPAAILAILAAHRPAPTSTVLLLAHNPGIAALAATLVEEEPRHPKFYDYPTGATTVLEFDGEIGPHKGKPLGFVIPREL</sequence>
<dbReference type="AlphaFoldDB" id="A0A126UY28"/>
<dbReference type="PANTHER" id="PTHR47623">
    <property type="entry name" value="OS09G0287300 PROTEIN"/>
    <property type="match status" value="1"/>
</dbReference>
<evidence type="ECO:0000313" key="1">
    <source>
        <dbReference type="EMBL" id="AML50556.1"/>
    </source>
</evidence>
<dbReference type="InterPro" id="IPR013078">
    <property type="entry name" value="His_Pase_superF_clade-1"/>
</dbReference>